<dbReference type="Pfam" id="PF12833">
    <property type="entry name" value="HTH_18"/>
    <property type="match status" value="1"/>
</dbReference>
<dbReference type="GO" id="GO:0043565">
    <property type="term" value="F:sequence-specific DNA binding"/>
    <property type="evidence" value="ECO:0007669"/>
    <property type="project" value="InterPro"/>
</dbReference>
<dbReference type="STRING" id="758803.SAMN05421803_101278"/>
<evidence type="ECO:0000256" key="1">
    <source>
        <dbReference type="ARBA" id="ARBA00023015"/>
    </source>
</evidence>
<dbReference type="PANTHER" id="PTHR47504">
    <property type="entry name" value="RIGHT ORIGIN-BINDING PROTEIN"/>
    <property type="match status" value="1"/>
</dbReference>
<dbReference type="InterPro" id="IPR009057">
    <property type="entry name" value="Homeodomain-like_sf"/>
</dbReference>
<dbReference type="InterPro" id="IPR050959">
    <property type="entry name" value="MarA-like"/>
</dbReference>
<sequence length="288" mass="31573">MLEALNRALELVEEDTAHPVDTARMARLALTSEYHLRRLFTALAGMPLSEYVRRRRLTLAAVEVVDGDATLLDIAVRHGYTSAEAFARAFRAQHGVGPGHARRTGAVLTSQPRMTFRLTVEGGTAVRYRIVDKEPFRLVGYRARVPLVYEGHNPQMDAFVRGLGEDHWGLLAALSDGEPGGVVSVVDAIEPEREEGSLLDYYQAAVTTAPAPPGTDVLEVAARTWAVFPFTGASFPEGIQRVWADAFGQWFPSHPTHRSAPGPELLTVDYDEDGSTASGELWLPVERL</sequence>
<gene>
    <name evidence="5" type="ORF">SAMN05421803_101278</name>
</gene>
<dbReference type="InterPro" id="IPR018060">
    <property type="entry name" value="HTH_AraC"/>
</dbReference>
<dbReference type="RefSeq" id="WP_073374076.1">
    <property type="nucleotide sequence ID" value="NZ_FQZK01000001.1"/>
</dbReference>
<dbReference type="AlphaFoldDB" id="A0A1M6BB58"/>
<dbReference type="InterPro" id="IPR011256">
    <property type="entry name" value="Reg_factor_effector_dom_sf"/>
</dbReference>
<evidence type="ECO:0000256" key="3">
    <source>
        <dbReference type="ARBA" id="ARBA00023163"/>
    </source>
</evidence>
<feature type="domain" description="HTH araC/xylS-type" evidence="4">
    <location>
        <begin position="6"/>
        <end position="104"/>
    </location>
</feature>
<dbReference type="InterPro" id="IPR029442">
    <property type="entry name" value="GyrI-like"/>
</dbReference>
<keyword evidence="1" id="KW-0805">Transcription regulation</keyword>
<organism evidence="5 6">
    <name type="scientific">Nocardiopsis flavescens</name>
    <dbReference type="NCBI Taxonomy" id="758803"/>
    <lineage>
        <taxon>Bacteria</taxon>
        <taxon>Bacillati</taxon>
        <taxon>Actinomycetota</taxon>
        <taxon>Actinomycetes</taxon>
        <taxon>Streptosporangiales</taxon>
        <taxon>Nocardiopsidaceae</taxon>
        <taxon>Nocardiopsis</taxon>
    </lineage>
</organism>
<dbReference type="Pfam" id="PF06445">
    <property type="entry name" value="GyrI-like"/>
    <property type="match status" value="1"/>
</dbReference>
<reference evidence="5 6" key="1">
    <citation type="submission" date="2016-11" db="EMBL/GenBank/DDBJ databases">
        <authorList>
            <person name="Jaros S."/>
            <person name="Januszkiewicz K."/>
            <person name="Wedrychowicz H."/>
        </authorList>
    </citation>
    <scope>NUCLEOTIDE SEQUENCE [LARGE SCALE GENOMIC DNA]</scope>
    <source>
        <strain evidence="5 6">CGMCC 4.5723</strain>
    </source>
</reference>
<proteinExistence type="predicted"/>
<evidence type="ECO:0000259" key="4">
    <source>
        <dbReference type="PROSITE" id="PS01124"/>
    </source>
</evidence>
<dbReference type="SUPFAM" id="SSF46689">
    <property type="entry name" value="Homeodomain-like"/>
    <property type="match status" value="2"/>
</dbReference>
<keyword evidence="6" id="KW-1185">Reference proteome</keyword>
<accession>A0A1M6BB58</accession>
<dbReference type="Proteomes" id="UP000184452">
    <property type="component" value="Unassembled WGS sequence"/>
</dbReference>
<dbReference type="EMBL" id="FQZK01000001">
    <property type="protein sequence ID" value="SHI45798.1"/>
    <property type="molecule type" value="Genomic_DNA"/>
</dbReference>
<protein>
    <submittedName>
        <fullName evidence="5">AraC family transcriptional regulator</fullName>
    </submittedName>
</protein>
<dbReference type="SUPFAM" id="SSF55136">
    <property type="entry name" value="Probable bacterial effector-binding domain"/>
    <property type="match status" value="1"/>
</dbReference>
<evidence type="ECO:0000313" key="5">
    <source>
        <dbReference type="EMBL" id="SHI45798.1"/>
    </source>
</evidence>
<dbReference type="OrthoDB" id="9801123at2"/>
<dbReference type="SMART" id="SM00871">
    <property type="entry name" value="AraC_E_bind"/>
    <property type="match status" value="1"/>
</dbReference>
<dbReference type="Gene3D" id="3.20.80.10">
    <property type="entry name" value="Regulatory factor, effector binding domain"/>
    <property type="match status" value="1"/>
</dbReference>
<dbReference type="GO" id="GO:0003700">
    <property type="term" value="F:DNA-binding transcription factor activity"/>
    <property type="evidence" value="ECO:0007669"/>
    <property type="project" value="InterPro"/>
</dbReference>
<dbReference type="Gene3D" id="1.10.10.60">
    <property type="entry name" value="Homeodomain-like"/>
    <property type="match status" value="2"/>
</dbReference>
<keyword evidence="3" id="KW-0804">Transcription</keyword>
<dbReference type="PROSITE" id="PS01124">
    <property type="entry name" value="HTH_ARAC_FAMILY_2"/>
    <property type="match status" value="1"/>
</dbReference>
<dbReference type="SMART" id="SM00342">
    <property type="entry name" value="HTH_ARAC"/>
    <property type="match status" value="1"/>
</dbReference>
<dbReference type="InterPro" id="IPR010499">
    <property type="entry name" value="AraC_E-bd"/>
</dbReference>
<evidence type="ECO:0000313" key="6">
    <source>
        <dbReference type="Proteomes" id="UP000184452"/>
    </source>
</evidence>
<dbReference type="PANTHER" id="PTHR47504:SF5">
    <property type="entry name" value="RIGHT ORIGIN-BINDING PROTEIN"/>
    <property type="match status" value="1"/>
</dbReference>
<evidence type="ECO:0000256" key="2">
    <source>
        <dbReference type="ARBA" id="ARBA00023125"/>
    </source>
</evidence>
<keyword evidence="2" id="KW-0238">DNA-binding</keyword>
<name>A0A1M6BB58_9ACTN</name>